<reference evidence="1" key="1">
    <citation type="submission" date="2024-12" db="EMBL/GenBank/DDBJ databases">
        <title>Comparative genomics and development of molecular markers within Purpureocillium lilacinum and among Purpureocillium species.</title>
        <authorList>
            <person name="Yeh Z.-Y."/>
            <person name="Ni N.-T."/>
            <person name="Lo P.-H."/>
            <person name="Mushyakhwo K."/>
            <person name="Lin C.-F."/>
            <person name="Nai Y.-S."/>
        </authorList>
    </citation>
    <scope>NUCLEOTIDE SEQUENCE</scope>
    <source>
        <strain evidence="1">NCHU-NPUST-175</strain>
    </source>
</reference>
<protein>
    <submittedName>
        <fullName evidence="1">Uncharacterized protein</fullName>
    </submittedName>
</protein>
<evidence type="ECO:0000313" key="1">
    <source>
        <dbReference type="EMBL" id="KAL3959820.1"/>
    </source>
</evidence>
<dbReference type="Proteomes" id="UP001638806">
    <property type="component" value="Unassembled WGS sequence"/>
</dbReference>
<dbReference type="EMBL" id="JBGNUJ010000004">
    <property type="protein sequence ID" value="KAL3959820.1"/>
    <property type="molecule type" value="Genomic_DNA"/>
</dbReference>
<organism evidence="1 2">
    <name type="scientific">Purpureocillium lilacinum</name>
    <name type="common">Paecilomyces lilacinus</name>
    <dbReference type="NCBI Taxonomy" id="33203"/>
    <lineage>
        <taxon>Eukaryota</taxon>
        <taxon>Fungi</taxon>
        <taxon>Dikarya</taxon>
        <taxon>Ascomycota</taxon>
        <taxon>Pezizomycotina</taxon>
        <taxon>Sordariomycetes</taxon>
        <taxon>Hypocreomycetidae</taxon>
        <taxon>Hypocreales</taxon>
        <taxon>Ophiocordycipitaceae</taxon>
        <taxon>Purpureocillium</taxon>
    </lineage>
</organism>
<accession>A0ACC4DTZ3</accession>
<name>A0ACC4DTZ3_PURLI</name>
<evidence type="ECO:0000313" key="2">
    <source>
        <dbReference type="Proteomes" id="UP001638806"/>
    </source>
</evidence>
<proteinExistence type="predicted"/>
<gene>
    <name evidence="1" type="ORF">ACCO45_004937</name>
</gene>
<comment type="caution">
    <text evidence="1">The sequence shown here is derived from an EMBL/GenBank/DDBJ whole genome shotgun (WGS) entry which is preliminary data.</text>
</comment>
<keyword evidence="2" id="KW-1185">Reference proteome</keyword>
<sequence length="208" mass="22064">MDEMLAPATSTADGRTRGSSSMAERVETTVSQQHSTCTMRVGSGIVLYRKVFLGLGLHSTPPRSQHRPPSSGTATITHHVRTVTGRYGSSLIARISPRTRCLAGRGLIGTAVEGERSCRPARAQDGLPLPVPPDAAVAKASCGSHSSRAAAAETRRASPLEEPFSPRREARRSRDGVFEFSWPPHGKSTDLAATSTSAKRRNPAGQPG</sequence>